<dbReference type="SUPFAM" id="SSF55166">
    <property type="entry name" value="Hedgehog/DD-peptidase"/>
    <property type="match status" value="1"/>
</dbReference>
<reference evidence="2" key="1">
    <citation type="submission" date="2021-01" db="EMBL/GenBank/DDBJ databases">
        <title>Description of Breznakiella homolactica.</title>
        <authorList>
            <person name="Song Y."/>
            <person name="Brune A."/>
        </authorList>
    </citation>
    <scope>NUCLEOTIDE SEQUENCE</scope>
    <source>
        <strain evidence="2">RmG30</strain>
    </source>
</reference>
<sequence>MGIIKSVDRLQPELARRTRIFLEYCREHAIDVCIIETLRRLEVQEAYYAQGRKPLETVNELRKKAGLWAITESENSRTVTNTMKSRHMEGNAVDICPMKNGKPWWNAPDEVWEEIGILAETFGLDWCAGGYGQTWGKGWDNPHFELMANFPGN</sequence>
<evidence type="ECO:0000259" key="1">
    <source>
        <dbReference type="Pfam" id="PF13539"/>
    </source>
</evidence>
<dbReference type="AlphaFoldDB" id="A0A7T7XPZ7"/>
<dbReference type="EMBL" id="CP067089">
    <property type="protein sequence ID" value="QQO10329.1"/>
    <property type="molecule type" value="Genomic_DNA"/>
</dbReference>
<dbReference type="Pfam" id="PF13539">
    <property type="entry name" value="Peptidase_M15_4"/>
    <property type="match status" value="1"/>
</dbReference>
<gene>
    <name evidence="2" type="ORF">JFL75_05255</name>
</gene>
<name>A0A7T7XPZ7_9SPIR</name>
<evidence type="ECO:0000313" key="2">
    <source>
        <dbReference type="EMBL" id="QQO10329.1"/>
    </source>
</evidence>
<accession>A0A7T7XPZ7</accession>
<proteinExistence type="predicted"/>
<protein>
    <submittedName>
        <fullName evidence="2">M15 family metallopeptidase</fullName>
    </submittedName>
</protein>
<dbReference type="CDD" id="cd14845">
    <property type="entry name" value="L-Ala-D-Glu_peptidase_like"/>
    <property type="match status" value="1"/>
</dbReference>
<dbReference type="InterPro" id="IPR009045">
    <property type="entry name" value="Zn_M74/Hedgehog-like"/>
</dbReference>
<dbReference type="GO" id="GO:0008233">
    <property type="term" value="F:peptidase activity"/>
    <property type="evidence" value="ECO:0007669"/>
    <property type="project" value="InterPro"/>
</dbReference>
<keyword evidence="3" id="KW-1185">Reference proteome</keyword>
<organism evidence="2 3">
    <name type="scientific">Breznakiella homolactica</name>
    <dbReference type="NCBI Taxonomy" id="2798577"/>
    <lineage>
        <taxon>Bacteria</taxon>
        <taxon>Pseudomonadati</taxon>
        <taxon>Spirochaetota</taxon>
        <taxon>Spirochaetia</taxon>
        <taxon>Spirochaetales</taxon>
        <taxon>Breznakiellaceae</taxon>
        <taxon>Breznakiella</taxon>
    </lineage>
</organism>
<dbReference type="KEGG" id="bhc:JFL75_05255"/>
<dbReference type="InterPro" id="IPR039561">
    <property type="entry name" value="Peptidase_M15C"/>
</dbReference>
<feature type="domain" description="Peptidase M15C" evidence="1">
    <location>
        <begin position="80"/>
        <end position="146"/>
    </location>
</feature>
<dbReference type="Proteomes" id="UP000595917">
    <property type="component" value="Chromosome"/>
</dbReference>
<evidence type="ECO:0000313" key="3">
    <source>
        <dbReference type="Proteomes" id="UP000595917"/>
    </source>
</evidence>
<dbReference type="RefSeq" id="WP_215627633.1">
    <property type="nucleotide sequence ID" value="NZ_CP067089.2"/>
</dbReference>
<dbReference type="Gene3D" id="3.30.1380.10">
    <property type="match status" value="1"/>
</dbReference>